<name>A0A1I8A7W2_9BILA</name>
<dbReference type="AlphaFoldDB" id="A0A1I8A7W2"/>
<dbReference type="WBParaSite" id="L893_g33737.t1">
    <property type="protein sequence ID" value="L893_g33737.t1"/>
    <property type="gene ID" value="L893_g33737"/>
</dbReference>
<proteinExistence type="predicted"/>
<sequence>MTQRDSQVPNRLFQAKAIMINLSHESRSFFPKIASTKSRHETLGNVTVPKECVCLVPSAEEWIKAFVEEILQLRKKDLLLRYDPKHKRSEKCARGSELCYIIEQSQSRGAQQEDVNTLGYDMLYGRIRRPKIDTGNLRN</sequence>
<accession>A0A1I8A7W2</accession>
<keyword evidence="1" id="KW-1185">Reference proteome</keyword>
<organism evidence="1 2">
    <name type="scientific">Steinernema glaseri</name>
    <dbReference type="NCBI Taxonomy" id="37863"/>
    <lineage>
        <taxon>Eukaryota</taxon>
        <taxon>Metazoa</taxon>
        <taxon>Ecdysozoa</taxon>
        <taxon>Nematoda</taxon>
        <taxon>Chromadorea</taxon>
        <taxon>Rhabditida</taxon>
        <taxon>Tylenchina</taxon>
        <taxon>Panagrolaimomorpha</taxon>
        <taxon>Strongyloidoidea</taxon>
        <taxon>Steinernematidae</taxon>
        <taxon>Steinernema</taxon>
    </lineage>
</organism>
<evidence type="ECO:0000313" key="2">
    <source>
        <dbReference type="WBParaSite" id="L893_g33737.t1"/>
    </source>
</evidence>
<protein>
    <submittedName>
        <fullName evidence="2">DUF1758 domain-containing protein</fullName>
    </submittedName>
</protein>
<reference evidence="2" key="1">
    <citation type="submission" date="2016-11" db="UniProtKB">
        <authorList>
            <consortium name="WormBaseParasite"/>
        </authorList>
    </citation>
    <scope>IDENTIFICATION</scope>
</reference>
<evidence type="ECO:0000313" key="1">
    <source>
        <dbReference type="Proteomes" id="UP000095287"/>
    </source>
</evidence>
<dbReference type="Proteomes" id="UP000095287">
    <property type="component" value="Unplaced"/>
</dbReference>